<keyword evidence="1" id="KW-0808">Transferase</keyword>
<keyword evidence="8" id="KW-1185">Reference proteome</keyword>
<name>A0ABP9W154_9BACT</name>
<dbReference type="EMBL" id="BAABRO010000028">
    <property type="protein sequence ID" value="GAA5510821.1"/>
    <property type="molecule type" value="Genomic_DNA"/>
</dbReference>
<evidence type="ECO:0000313" key="8">
    <source>
        <dbReference type="Proteomes" id="UP001416858"/>
    </source>
</evidence>
<evidence type="ECO:0000256" key="1">
    <source>
        <dbReference type="ARBA" id="ARBA00022679"/>
    </source>
</evidence>
<evidence type="ECO:0008006" key="9">
    <source>
        <dbReference type="Google" id="ProtNLM"/>
    </source>
</evidence>
<feature type="domain" description="GHMP kinase N-terminal" evidence="5">
    <location>
        <begin position="50"/>
        <end position="125"/>
    </location>
</feature>
<organism evidence="7 8">
    <name type="scientific">Novipirellula caenicola</name>
    <dbReference type="NCBI Taxonomy" id="1536901"/>
    <lineage>
        <taxon>Bacteria</taxon>
        <taxon>Pseudomonadati</taxon>
        <taxon>Planctomycetota</taxon>
        <taxon>Planctomycetia</taxon>
        <taxon>Pirellulales</taxon>
        <taxon>Pirellulaceae</taxon>
        <taxon>Novipirellula</taxon>
    </lineage>
</organism>
<evidence type="ECO:0000256" key="2">
    <source>
        <dbReference type="ARBA" id="ARBA00022741"/>
    </source>
</evidence>
<evidence type="ECO:0000256" key="3">
    <source>
        <dbReference type="ARBA" id="ARBA00022777"/>
    </source>
</evidence>
<dbReference type="InterPro" id="IPR020568">
    <property type="entry name" value="Ribosomal_Su5_D2-typ_SF"/>
</dbReference>
<evidence type="ECO:0000259" key="6">
    <source>
        <dbReference type="Pfam" id="PF08544"/>
    </source>
</evidence>
<dbReference type="PIRSF" id="PIRSF004884">
    <property type="entry name" value="Sugar_kin_arch"/>
    <property type="match status" value="1"/>
</dbReference>
<dbReference type="Pfam" id="PF00288">
    <property type="entry name" value="GHMP_kinases_N"/>
    <property type="match status" value="1"/>
</dbReference>
<dbReference type="InterPro" id="IPR004422">
    <property type="entry name" value="RFAP_synthase"/>
</dbReference>
<dbReference type="Pfam" id="PF08544">
    <property type="entry name" value="GHMP_kinases_C"/>
    <property type="match status" value="1"/>
</dbReference>
<accession>A0ABP9W154</accession>
<feature type="domain" description="GHMP kinase C-terminal" evidence="6">
    <location>
        <begin position="202"/>
        <end position="280"/>
    </location>
</feature>
<dbReference type="PANTHER" id="PTHR20861:SF1">
    <property type="entry name" value="HOMOSERINE KINASE"/>
    <property type="match status" value="1"/>
</dbReference>
<proteinExistence type="predicted"/>
<sequence>MTTGSRLHFGLLDTAKPFGGVGVMVDDPITEVVARRADAFQGPLVAADRVRGVAERYRQQFQLDALPACQIEIVRRPPAHTGLGTGTQLAMAVAEAISQLLHPERTDPRTAFRIADRGRRSAVGIHGYRHGGLIYEDADNAAELNPIKQRIEVPSQWCVAILRPIQETTTISGDVELDQFAKLPATTSQQREHFRYLITTQLLPAIEKGDFDAFSEAVHRYNRDSGLLFEAVQNGPYNGVAVSSLVDFLRSNGVTGVGQSSWGPSVFAWFATREDAQQFVSNQIDPAKVHVLLTHAKNEPRQIEVQ</sequence>
<keyword evidence="3" id="KW-0418">Kinase</keyword>
<reference evidence="7 8" key="1">
    <citation type="submission" date="2024-02" db="EMBL/GenBank/DDBJ databases">
        <title>Rhodopirellula caenicola NBRC 110016.</title>
        <authorList>
            <person name="Ichikawa N."/>
            <person name="Katano-Makiyama Y."/>
            <person name="Hidaka K."/>
        </authorList>
    </citation>
    <scope>NUCLEOTIDE SEQUENCE [LARGE SCALE GENOMIC DNA]</scope>
    <source>
        <strain evidence="7 8">NBRC 110016</strain>
    </source>
</reference>
<evidence type="ECO:0000259" key="5">
    <source>
        <dbReference type="Pfam" id="PF00288"/>
    </source>
</evidence>
<evidence type="ECO:0000313" key="7">
    <source>
        <dbReference type="EMBL" id="GAA5510821.1"/>
    </source>
</evidence>
<dbReference type="InterPro" id="IPR013750">
    <property type="entry name" value="GHMP_kinase_C_dom"/>
</dbReference>
<protein>
    <recommendedName>
        <fullName evidence="9">GHMP kinase C-terminal domain-containing protein</fullName>
    </recommendedName>
</protein>
<dbReference type="PANTHER" id="PTHR20861">
    <property type="entry name" value="HOMOSERINE/4-DIPHOSPHOCYTIDYL-2-C-METHYL-D-ERYTHRITOL KINASE"/>
    <property type="match status" value="1"/>
</dbReference>
<keyword evidence="2" id="KW-0547">Nucleotide-binding</keyword>
<dbReference type="Proteomes" id="UP001416858">
    <property type="component" value="Unassembled WGS sequence"/>
</dbReference>
<dbReference type="InterPro" id="IPR006204">
    <property type="entry name" value="GHMP_kinase_N_dom"/>
</dbReference>
<comment type="caution">
    <text evidence="7">The sequence shown here is derived from an EMBL/GenBank/DDBJ whole genome shotgun (WGS) entry which is preliminary data.</text>
</comment>
<evidence type="ECO:0000256" key="4">
    <source>
        <dbReference type="ARBA" id="ARBA00022840"/>
    </source>
</evidence>
<dbReference type="SUPFAM" id="SSF54211">
    <property type="entry name" value="Ribosomal protein S5 domain 2-like"/>
    <property type="match status" value="1"/>
</dbReference>
<gene>
    <name evidence="7" type="ORF">Rcae01_06331</name>
</gene>
<keyword evidence="4" id="KW-0067">ATP-binding</keyword>